<proteinExistence type="predicted"/>
<gene>
    <name evidence="1" type="ORF">SAMN04487935_3371</name>
</gene>
<keyword evidence="2" id="KW-1185">Reference proteome</keyword>
<protein>
    <submittedName>
        <fullName evidence="1">Uncharacterized protein</fullName>
    </submittedName>
</protein>
<evidence type="ECO:0000313" key="1">
    <source>
        <dbReference type="EMBL" id="SDK43493.1"/>
    </source>
</evidence>
<dbReference type="EMBL" id="FNEZ01000006">
    <property type="protein sequence ID" value="SDK43493.1"/>
    <property type="molecule type" value="Genomic_DNA"/>
</dbReference>
<evidence type="ECO:0000313" key="2">
    <source>
        <dbReference type="Proteomes" id="UP000199580"/>
    </source>
</evidence>
<organism evidence="1 2">
    <name type="scientific">Flavobacterium noncentrifugens</name>
    <dbReference type="NCBI Taxonomy" id="1128970"/>
    <lineage>
        <taxon>Bacteria</taxon>
        <taxon>Pseudomonadati</taxon>
        <taxon>Bacteroidota</taxon>
        <taxon>Flavobacteriia</taxon>
        <taxon>Flavobacteriales</taxon>
        <taxon>Flavobacteriaceae</taxon>
        <taxon>Flavobacterium</taxon>
    </lineage>
</organism>
<reference evidence="1 2" key="1">
    <citation type="submission" date="2016-10" db="EMBL/GenBank/DDBJ databases">
        <authorList>
            <person name="de Groot N.N."/>
        </authorList>
    </citation>
    <scope>NUCLEOTIDE SEQUENCE [LARGE SCALE GENOMIC DNA]</scope>
    <source>
        <strain evidence="1 2">CGMCC 1.10076</strain>
    </source>
</reference>
<dbReference type="OrthoDB" id="1100373at2"/>
<name>A0A1G9BVU0_9FLAO</name>
<dbReference type="Proteomes" id="UP000199580">
    <property type="component" value="Unassembled WGS sequence"/>
</dbReference>
<dbReference type="RefSeq" id="WP_091398180.1">
    <property type="nucleotide sequence ID" value="NZ_BKAI01000012.1"/>
</dbReference>
<accession>A0A1G9BVU0</accession>
<sequence length="98" mass="10852">MTDKNIVYQGQSFFDKVIECTGDVENAFAMALLNGINVTDHLEIGQVLKSPAVTKNQIVNIFNTKNRPASALSVLTPEPEPEPELTAYEFPGEFPYSF</sequence>
<dbReference type="AlphaFoldDB" id="A0A1G9BVU0"/>
<dbReference type="STRING" id="1128970.SAMN04487935_3371"/>